<dbReference type="InterPro" id="IPR042099">
    <property type="entry name" value="ANL_N_sf"/>
</dbReference>
<sequence length="128" mass="13500">MSMTLYDFMFEESSTLGRPWFVDAATGRTISGLAVKARTDALALGLSGTLGLGGFTSTRDAHRECGIRDVVAVVSPNTVDFGVVVWAAHKLGCTVASIGGGSTADELKHQFLLTGTWTIFVSEKSSPD</sequence>
<gene>
    <name evidence="1" type="ORF">FB45DRAFT_1041435</name>
</gene>
<dbReference type="EMBL" id="JARKIF010000061">
    <property type="protein sequence ID" value="KAJ7606236.1"/>
    <property type="molecule type" value="Genomic_DNA"/>
</dbReference>
<keyword evidence="2" id="KW-1185">Reference proteome</keyword>
<organism evidence="1 2">
    <name type="scientific">Roridomyces roridus</name>
    <dbReference type="NCBI Taxonomy" id="1738132"/>
    <lineage>
        <taxon>Eukaryota</taxon>
        <taxon>Fungi</taxon>
        <taxon>Dikarya</taxon>
        <taxon>Basidiomycota</taxon>
        <taxon>Agaricomycotina</taxon>
        <taxon>Agaricomycetes</taxon>
        <taxon>Agaricomycetidae</taxon>
        <taxon>Agaricales</taxon>
        <taxon>Marasmiineae</taxon>
        <taxon>Mycenaceae</taxon>
        <taxon>Roridomyces</taxon>
    </lineage>
</organism>
<proteinExistence type="predicted"/>
<dbReference type="Proteomes" id="UP001221142">
    <property type="component" value="Unassembled WGS sequence"/>
</dbReference>
<comment type="caution">
    <text evidence="1">The sequence shown here is derived from an EMBL/GenBank/DDBJ whole genome shotgun (WGS) entry which is preliminary data.</text>
</comment>
<evidence type="ECO:0000313" key="1">
    <source>
        <dbReference type="EMBL" id="KAJ7606236.1"/>
    </source>
</evidence>
<dbReference type="Gene3D" id="3.40.50.12780">
    <property type="entry name" value="N-terminal domain of ligase-like"/>
    <property type="match status" value="1"/>
</dbReference>
<protein>
    <submittedName>
        <fullName evidence="1">Uncharacterized protein</fullName>
    </submittedName>
</protein>
<dbReference type="SUPFAM" id="SSF56801">
    <property type="entry name" value="Acetyl-CoA synthetase-like"/>
    <property type="match status" value="1"/>
</dbReference>
<name>A0AAD7B007_9AGAR</name>
<evidence type="ECO:0000313" key="2">
    <source>
        <dbReference type="Proteomes" id="UP001221142"/>
    </source>
</evidence>
<reference evidence="1" key="1">
    <citation type="submission" date="2023-03" db="EMBL/GenBank/DDBJ databases">
        <title>Massive genome expansion in bonnet fungi (Mycena s.s.) driven by repeated elements and novel gene families across ecological guilds.</title>
        <authorList>
            <consortium name="Lawrence Berkeley National Laboratory"/>
            <person name="Harder C.B."/>
            <person name="Miyauchi S."/>
            <person name="Viragh M."/>
            <person name="Kuo A."/>
            <person name="Thoen E."/>
            <person name="Andreopoulos B."/>
            <person name="Lu D."/>
            <person name="Skrede I."/>
            <person name="Drula E."/>
            <person name="Henrissat B."/>
            <person name="Morin E."/>
            <person name="Kohler A."/>
            <person name="Barry K."/>
            <person name="LaButti K."/>
            <person name="Morin E."/>
            <person name="Salamov A."/>
            <person name="Lipzen A."/>
            <person name="Mereny Z."/>
            <person name="Hegedus B."/>
            <person name="Baldrian P."/>
            <person name="Stursova M."/>
            <person name="Weitz H."/>
            <person name="Taylor A."/>
            <person name="Grigoriev I.V."/>
            <person name="Nagy L.G."/>
            <person name="Martin F."/>
            <person name="Kauserud H."/>
        </authorList>
    </citation>
    <scope>NUCLEOTIDE SEQUENCE</scope>
    <source>
        <strain evidence="1">9284</strain>
    </source>
</reference>
<dbReference type="AlphaFoldDB" id="A0AAD7B007"/>
<accession>A0AAD7B007</accession>